<dbReference type="SUPFAM" id="SSF46458">
    <property type="entry name" value="Globin-like"/>
    <property type="match status" value="1"/>
</dbReference>
<evidence type="ECO:0000256" key="2">
    <source>
        <dbReference type="ARBA" id="ARBA00022448"/>
    </source>
</evidence>
<evidence type="ECO:0000256" key="4">
    <source>
        <dbReference type="ARBA" id="ARBA00022723"/>
    </source>
</evidence>
<keyword evidence="2 6" id="KW-0813">Transport</keyword>
<dbReference type="InterPro" id="IPR012292">
    <property type="entry name" value="Globin/Proto"/>
</dbReference>
<evidence type="ECO:0000256" key="1">
    <source>
        <dbReference type="ARBA" id="ARBA00009660"/>
    </source>
</evidence>
<keyword evidence="3 6" id="KW-0349">Heme</keyword>
<gene>
    <name evidence="7" type="ORF">N4J17_07395</name>
</gene>
<dbReference type="RefSeq" id="WP_198322681.1">
    <property type="nucleotide sequence ID" value="NZ_CP104311.1"/>
</dbReference>
<dbReference type="Proteomes" id="UP001359308">
    <property type="component" value="Chromosome"/>
</dbReference>
<evidence type="ECO:0000313" key="7">
    <source>
        <dbReference type="EMBL" id="WWF03430.1"/>
    </source>
</evidence>
<evidence type="ECO:0000256" key="3">
    <source>
        <dbReference type="ARBA" id="ARBA00022617"/>
    </source>
</evidence>
<evidence type="ECO:0000256" key="6">
    <source>
        <dbReference type="PIRNR" id="PIRNR002030"/>
    </source>
</evidence>
<evidence type="ECO:0000256" key="5">
    <source>
        <dbReference type="ARBA" id="ARBA00023004"/>
    </source>
</evidence>
<dbReference type="InterPro" id="IPR001486">
    <property type="entry name" value="Hemoglobin_trunc"/>
</dbReference>
<keyword evidence="8" id="KW-1185">Reference proteome</keyword>
<comment type="cofactor">
    <cofactor evidence="6">
        <name>heme</name>
        <dbReference type="ChEBI" id="CHEBI:30413"/>
    </cofactor>
</comment>
<keyword evidence="5 6" id="KW-0408">Iron</keyword>
<reference evidence="7 8" key="1">
    <citation type="submission" date="2022-09" db="EMBL/GenBank/DDBJ databases">
        <authorList>
            <person name="Giprobiosintez L."/>
        </authorList>
    </citation>
    <scope>NUCLEOTIDE SEQUENCE [LARGE SCALE GENOMIC DNA]</scope>
    <source>
        <strain evidence="8">VKPM-B-12549 (GBS-15)</strain>
    </source>
</reference>
<dbReference type="Pfam" id="PF01152">
    <property type="entry name" value="Bac_globin"/>
    <property type="match status" value="1"/>
</dbReference>
<dbReference type="PIRSF" id="PIRSF002030">
    <property type="entry name" value="Globin_Protozoa/Cyanobacteria"/>
    <property type="match status" value="1"/>
</dbReference>
<accession>A0ABZ2FAN7</accession>
<dbReference type="EMBL" id="CP104311">
    <property type="protein sequence ID" value="WWF03430.1"/>
    <property type="molecule type" value="Genomic_DNA"/>
</dbReference>
<protein>
    <recommendedName>
        <fullName evidence="6">Group 1 truncated hemoglobin</fullName>
    </recommendedName>
</protein>
<sequence>MTEKKLADWWNESHASLYEKLGGEAAVNAAVDIFYRKVLADPRINRFFEGVDMEKQAAKQKAFLTMAFGGPHNYTGMDMRRGHAHLVKQGLNDSHFDAVMEHLGATMKELNVPDELIAQAAAIAESTRNDVLGR</sequence>
<keyword evidence="6" id="KW-0561">Oxygen transport</keyword>
<keyword evidence="4 6" id="KW-0479">Metal-binding</keyword>
<name>A0ABZ2FAN7_METCP</name>
<proteinExistence type="inferred from homology"/>
<comment type="similarity">
    <text evidence="1 6">Belongs to the truncated hemoglobin family. Group I subfamily.</text>
</comment>
<dbReference type="InterPro" id="IPR009050">
    <property type="entry name" value="Globin-like_sf"/>
</dbReference>
<organism evidence="7 8">
    <name type="scientific">Methylococcus capsulatus</name>
    <dbReference type="NCBI Taxonomy" id="414"/>
    <lineage>
        <taxon>Bacteria</taxon>
        <taxon>Pseudomonadati</taxon>
        <taxon>Pseudomonadota</taxon>
        <taxon>Gammaproteobacteria</taxon>
        <taxon>Methylococcales</taxon>
        <taxon>Methylococcaceae</taxon>
        <taxon>Methylococcus</taxon>
    </lineage>
</organism>
<evidence type="ECO:0000313" key="8">
    <source>
        <dbReference type="Proteomes" id="UP001359308"/>
    </source>
</evidence>
<dbReference type="InterPro" id="IPR016339">
    <property type="entry name" value="Hemoglobin_trunc_I"/>
</dbReference>
<dbReference type="Gene3D" id="1.10.490.10">
    <property type="entry name" value="Globins"/>
    <property type="match status" value="1"/>
</dbReference>
<dbReference type="CDD" id="cd00454">
    <property type="entry name" value="TrHb1_N"/>
    <property type="match status" value="1"/>
</dbReference>